<dbReference type="CDD" id="cd00200">
    <property type="entry name" value="WD40"/>
    <property type="match status" value="2"/>
</dbReference>
<dbReference type="InterPro" id="IPR011047">
    <property type="entry name" value="Quinoprotein_ADH-like_sf"/>
</dbReference>
<dbReference type="InterPro" id="IPR020472">
    <property type="entry name" value="WD40_PAC1"/>
</dbReference>
<feature type="domain" description="Nephrocystin 3-like N-terminal" evidence="5">
    <location>
        <begin position="286"/>
        <end position="444"/>
    </location>
</feature>
<dbReference type="Gene3D" id="2.130.10.10">
    <property type="entry name" value="YVTN repeat-like/Quinoprotein amine dehydrogenase"/>
    <property type="match status" value="5"/>
</dbReference>
<feature type="repeat" description="WD" evidence="3">
    <location>
        <begin position="1186"/>
        <end position="1227"/>
    </location>
</feature>
<evidence type="ECO:0000256" key="3">
    <source>
        <dbReference type="PROSITE-ProRule" id="PRU00221"/>
    </source>
</evidence>
<dbReference type="SMART" id="SM00320">
    <property type="entry name" value="WD40"/>
    <property type="match status" value="12"/>
</dbReference>
<dbReference type="InterPro" id="IPR036322">
    <property type="entry name" value="WD40_repeat_dom_sf"/>
</dbReference>
<feature type="region of interest" description="Disordered" evidence="4">
    <location>
        <begin position="1"/>
        <end position="91"/>
    </location>
</feature>
<dbReference type="PANTHER" id="PTHR19848">
    <property type="entry name" value="WD40 REPEAT PROTEIN"/>
    <property type="match status" value="1"/>
</dbReference>
<dbReference type="SUPFAM" id="SSF50998">
    <property type="entry name" value="Quinoprotein alcohol dehydrogenase-like"/>
    <property type="match status" value="1"/>
</dbReference>
<evidence type="ECO:0000256" key="4">
    <source>
        <dbReference type="SAM" id="MobiDB-lite"/>
    </source>
</evidence>
<dbReference type="PROSITE" id="PS00678">
    <property type="entry name" value="WD_REPEATS_1"/>
    <property type="match status" value="5"/>
</dbReference>
<feature type="repeat" description="WD" evidence="3">
    <location>
        <begin position="1008"/>
        <end position="1049"/>
    </location>
</feature>
<dbReference type="Proteomes" id="UP000663888">
    <property type="component" value="Unassembled WGS sequence"/>
</dbReference>
<dbReference type="Pfam" id="PF00400">
    <property type="entry name" value="WD40"/>
    <property type="match status" value="12"/>
</dbReference>
<feature type="repeat" description="WD" evidence="3">
    <location>
        <begin position="965"/>
        <end position="1006"/>
    </location>
</feature>
<dbReference type="InterPro" id="IPR015943">
    <property type="entry name" value="WD40/YVTN_repeat-like_dom_sf"/>
</dbReference>
<dbReference type="InterPro" id="IPR001680">
    <property type="entry name" value="WD40_rpt"/>
</dbReference>
<gene>
    <name evidence="6" type="ORF">RDB_LOCUS30552</name>
</gene>
<dbReference type="PRINTS" id="PR00320">
    <property type="entry name" value="GPROTEINBRPT"/>
</dbReference>
<keyword evidence="2" id="KW-0677">Repeat</keyword>
<feature type="repeat" description="WD" evidence="3">
    <location>
        <begin position="1096"/>
        <end position="1130"/>
    </location>
</feature>
<evidence type="ECO:0000259" key="5">
    <source>
        <dbReference type="Pfam" id="PF24883"/>
    </source>
</evidence>
<dbReference type="InterPro" id="IPR019775">
    <property type="entry name" value="WD40_repeat_CS"/>
</dbReference>
<feature type="repeat" description="WD" evidence="3">
    <location>
        <begin position="1271"/>
        <end position="1312"/>
    </location>
</feature>
<dbReference type="EMBL" id="CAJMWX010000757">
    <property type="protein sequence ID" value="CAE6427525.1"/>
    <property type="molecule type" value="Genomic_DNA"/>
</dbReference>
<dbReference type="Pfam" id="PF24883">
    <property type="entry name" value="NPHP3_N"/>
    <property type="match status" value="1"/>
</dbReference>
<dbReference type="PROSITE" id="PS50082">
    <property type="entry name" value="WD_REPEATS_2"/>
    <property type="match status" value="9"/>
</dbReference>
<feature type="repeat" description="WD" evidence="3">
    <location>
        <begin position="1313"/>
        <end position="1345"/>
    </location>
</feature>
<feature type="compositionally biased region" description="Polar residues" evidence="4">
    <location>
        <begin position="75"/>
        <end position="86"/>
    </location>
</feature>
<dbReference type="InterPro" id="IPR011044">
    <property type="entry name" value="Quino_amine_DH_bsu"/>
</dbReference>
<proteinExistence type="predicted"/>
<dbReference type="SUPFAM" id="SSF50978">
    <property type="entry name" value="WD40 repeat-like"/>
    <property type="match status" value="1"/>
</dbReference>
<protein>
    <recommendedName>
        <fullName evidence="5">Nephrocystin 3-like N-terminal domain-containing protein</fullName>
    </recommendedName>
</protein>
<accession>A0A8H2XPL7</accession>
<dbReference type="SUPFAM" id="SSF52540">
    <property type="entry name" value="P-loop containing nucleoside triphosphate hydrolases"/>
    <property type="match status" value="1"/>
</dbReference>
<comment type="caution">
    <text evidence="6">The sequence shown here is derived from an EMBL/GenBank/DDBJ whole genome shotgun (WGS) entry which is preliminary data.</text>
</comment>
<sequence length="1545" mass="169404">MSLHCPPDGKGKRGFRKAMRSGIHRVKDAFSGPSSPDSPSKHTEHLNTSGAGPDHHYLSGSTSPTLISEPAPTESDPQLTTPSPTQDPVHDAPVMAASDAEDSGSSAWNRLASSLCALEASVKLFPPLKAAVGGLVGCLDLVKAAASNREDYKQLADEFQSRADILNQYAGEFQAEPRTGSIANIAQCIQNQVADIKRQEERGTIGRLLYAADDQEDVIRRYRQIKNLFWQLECDLSMRTRSDVKKQLEITLLRGMSPVDEARYNSSYSTTIKRHACTAETRKAIHQALQEWTTNPKGAKIYWMNGMAGTGKTTIAYSFCEWLESTNRLGASFFCSRMSHTCRSLSQIVPTLAYQLARYSPAFRSALCAALNNHPDAGMLNVVKQFEILLNDPMLSSKKAMPHNVVVVIDALDECDDVYSVRLLLDVLLKFSQSLPLKFFVASRPEHVIRDRMMSKGGSSRTMVHLHDIEESIVEGDIKKYLLEALSPMQPPPSLEQIELLAKRSRNLFIYAATVVRYIYPEGIPVNSTTRLQSILVAVGTPETTVRNRYKDLDRLYTTVLSAAFNENLDNDEQDYMRSVLRAVVCAQEPLVATTIASLAILTEDQVWTALQSLRSVVHVPEDHSRISTLHASFPEYMLDKSRSMKFCCDPSKSNEALVHRCFEVMKSELRFNICNLESSYLIDKQVEDMKTRITRFISPSVSYACRYWSAHLLLSPAVDNTRNMLLDLLHSRLLFWMEVLSLSRCVGIGAPMMSQAQTWLLRINSNQGEIQKQVSDARNFITWFAANPCSQSTPHIYVSALPLCAKASWVYQHYREYTQGLAIIANIRNEAMLATWQTESAVNAVAISPDGSRIASGNKIGIIHIYDTQTGAEVAEPIRAHTQSIESVTFSPTGSHIASGSADHTICIWDSNSGVLTSGPLLGHTGSSAAVVFSPDGSFIISGSFDHTVIAWDTRSGVIALGPLQGHTGWVSSVTLSPDGRLIASGSCDQTIRLWDAYTGEPAAEPFIGHQGWILSVAFSPDGRHIASGSSDETVRIWDAKSGVNVVPPLKGHKGGVSSVAFSPCGGYIASGGGSKPSTIIIWDAFTGSMAAGPFCGHTDLIWTATFTPDGTRAISCSDDRTIRTWDVQIKDGVAQQRNNREASTGPIAFSLDRAQFVSLSLDGTLQIRNVNSEEVKLRPFEQETASDLSTVHSVAFSPQGLHIAATGNGLTIWVWDVRSRTTVSQLLKHTATIRCIEFSPNGAQLCSGSDDATIVVWDIHTGVPVGPACEGHTASVLSVAYSPDGVQLVSGSYDRTVRLWNPLTGELLHTFSGHGGPVTSVAFSPTGTHVASGCFDGNVWKWDAPNIEMHEISNERASTRPASPSAPEASYYSGILGSVYQVCFSSDGTRILAGSPSTIRVFDSQTMVVVSEIYPPRNEPSHWAGFYPDSLDILSVSAVADQDQSEETTQEPTPNIIRVWRPATHDPASNQSRRSYWSYERDGWISSPQGMVMWVPPDLLPLLKGESKSYYNPFVLSADGIIDLGYNDMYIGDRWSECYTRKD</sequence>
<dbReference type="SUPFAM" id="SSF50969">
    <property type="entry name" value="YVTN repeat-like/Quinoprotein amine dehydrogenase"/>
    <property type="match status" value="1"/>
</dbReference>
<dbReference type="InterPro" id="IPR027417">
    <property type="entry name" value="P-loop_NTPase"/>
</dbReference>
<evidence type="ECO:0000313" key="7">
    <source>
        <dbReference type="Proteomes" id="UP000663888"/>
    </source>
</evidence>
<dbReference type="PROSITE" id="PS50294">
    <property type="entry name" value="WD_REPEATS_REGION"/>
    <property type="match status" value="8"/>
</dbReference>
<evidence type="ECO:0000313" key="6">
    <source>
        <dbReference type="EMBL" id="CAE6427525.1"/>
    </source>
</evidence>
<dbReference type="InterPro" id="IPR056884">
    <property type="entry name" value="NPHP3-like_N"/>
</dbReference>
<dbReference type="Gene3D" id="3.40.50.300">
    <property type="entry name" value="P-loop containing nucleotide triphosphate hydrolases"/>
    <property type="match status" value="1"/>
</dbReference>
<evidence type="ECO:0000256" key="2">
    <source>
        <dbReference type="ARBA" id="ARBA00022737"/>
    </source>
</evidence>
<keyword evidence="1 3" id="KW-0853">WD repeat</keyword>
<feature type="repeat" description="WD" evidence="3">
    <location>
        <begin position="879"/>
        <end position="920"/>
    </location>
</feature>
<dbReference type="PANTHER" id="PTHR19848:SF8">
    <property type="entry name" value="F-BOX AND WD REPEAT DOMAIN CONTAINING 7"/>
    <property type="match status" value="1"/>
</dbReference>
<organism evidence="6 7">
    <name type="scientific">Rhizoctonia solani</name>
    <dbReference type="NCBI Taxonomy" id="456999"/>
    <lineage>
        <taxon>Eukaryota</taxon>
        <taxon>Fungi</taxon>
        <taxon>Dikarya</taxon>
        <taxon>Basidiomycota</taxon>
        <taxon>Agaricomycotina</taxon>
        <taxon>Agaricomycetes</taxon>
        <taxon>Cantharellales</taxon>
        <taxon>Ceratobasidiaceae</taxon>
        <taxon>Rhizoctonia</taxon>
    </lineage>
</organism>
<feature type="repeat" description="WD" evidence="3">
    <location>
        <begin position="922"/>
        <end position="958"/>
    </location>
</feature>
<name>A0A8H2XPL7_9AGAM</name>
<feature type="repeat" description="WD" evidence="3">
    <location>
        <begin position="1228"/>
        <end position="1264"/>
    </location>
</feature>
<evidence type="ECO:0000256" key="1">
    <source>
        <dbReference type="ARBA" id="ARBA00022574"/>
    </source>
</evidence>
<reference evidence="6" key="1">
    <citation type="submission" date="2021-01" db="EMBL/GenBank/DDBJ databases">
        <authorList>
            <person name="Kaushik A."/>
        </authorList>
    </citation>
    <scope>NUCLEOTIDE SEQUENCE</scope>
    <source>
        <strain evidence="6">AG4-R118</strain>
    </source>
</reference>
<feature type="compositionally biased region" description="Basic residues" evidence="4">
    <location>
        <begin position="12"/>
        <end position="24"/>
    </location>
</feature>